<sequence length="631" mass="69244">MQNGLLSIEDLLKKSAPLADDSDDAKKSVANEHESESATAVTQNIEPAAKAKTEAKMSPEELLGEKMGKIELQSKEAQAQQEAANAGVSYVDLKGFAISTDALTIISEEQARALNVICFLYTGPELRVGAVNPADQKIKDLVFQLGERYKSHAQLYKISQQSFDLTIEYYARLPKARKIVKGVQIKQEELEKYQKQMNNFADIQGVLQSANVTDIIGILVAAALKMRSSDIHIEAEENGIAARLRVDGILQNVAMIDHDQWKKIINRIKLIAGLKLNVNDRPQDGRFTIFQKDKKIDVRTSTLPTAWGESVVMRILNPESIQLEFEQLGFRPAALKRLEAEIHKPHGMIVTTGPTGSGKTTTLYAILQKLNQPGVKIITLEDPVEYKLEGINQSQIDHSKDYTFAKGLRSILRQDPDIVLVGEIRDLETGETAIQAALTGHLLLSTIHTNDAAGAIPRFISMGVKPFLLAPAINAIMGQRLLRRLCEKCKKPVELDADTKAQVKASLEAIPESSGEPKPDTTNMKFMGPIGCAECNNSGYKGRVGVYEILTKNAEIEQVILSGQISEYKMREVAQKQGMVTMGQDGLLKALEGDTSVEEVMRVTGIDPATTAQTTTLPSQSINPPELPPTD</sequence>
<evidence type="ECO:0000256" key="4">
    <source>
        <dbReference type="SAM" id="MobiDB-lite"/>
    </source>
</evidence>
<keyword evidence="3" id="KW-0067">ATP-binding</keyword>
<feature type="compositionally biased region" description="Basic and acidic residues" evidence="4">
    <location>
        <begin position="49"/>
        <end position="58"/>
    </location>
</feature>
<feature type="region of interest" description="Disordered" evidence="4">
    <location>
        <begin position="607"/>
        <end position="631"/>
    </location>
</feature>
<dbReference type="Gene3D" id="3.40.50.300">
    <property type="entry name" value="P-loop containing nucleotide triphosphate hydrolases"/>
    <property type="match status" value="1"/>
</dbReference>
<evidence type="ECO:0000313" key="7">
    <source>
        <dbReference type="Proteomes" id="UP000230251"/>
    </source>
</evidence>
<reference evidence="7" key="1">
    <citation type="submission" date="2017-09" db="EMBL/GenBank/DDBJ databases">
        <title>Depth-based differentiation of microbial function through sediment-hosted aquifers and enrichment of novel symbionts in the deep terrestrial subsurface.</title>
        <authorList>
            <person name="Probst A.J."/>
            <person name="Ladd B."/>
            <person name="Jarett J.K."/>
            <person name="Geller-Mcgrath D.E."/>
            <person name="Sieber C.M.K."/>
            <person name="Emerson J.B."/>
            <person name="Anantharaman K."/>
            <person name="Thomas B.C."/>
            <person name="Malmstrom R."/>
            <person name="Stieglmeier M."/>
            <person name="Klingl A."/>
            <person name="Woyke T."/>
            <person name="Ryan C.M."/>
            <person name="Banfield J.F."/>
        </authorList>
    </citation>
    <scope>NUCLEOTIDE SEQUENCE [LARGE SCALE GENOMIC DNA]</scope>
</reference>
<dbReference type="EMBL" id="PFSI01000011">
    <property type="protein sequence ID" value="PJC24886.1"/>
    <property type="molecule type" value="Genomic_DNA"/>
</dbReference>
<evidence type="ECO:0000256" key="2">
    <source>
        <dbReference type="ARBA" id="ARBA00022741"/>
    </source>
</evidence>
<feature type="compositionally biased region" description="Basic and acidic residues" evidence="4">
    <location>
        <begin position="24"/>
        <end position="36"/>
    </location>
</feature>
<organism evidence="6 7">
    <name type="scientific">Candidatus Uhrbacteria bacterium CG_4_9_14_0_2_um_filter_41_50</name>
    <dbReference type="NCBI Taxonomy" id="1975031"/>
    <lineage>
        <taxon>Bacteria</taxon>
        <taxon>Candidatus Uhriibacteriota</taxon>
    </lineage>
</organism>
<dbReference type="InterPro" id="IPR003593">
    <property type="entry name" value="AAA+_ATPase"/>
</dbReference>
<dbReference type="PANTHER" id="PTHR30258:SF1">
    <property type="entry name" value="PROTEIN TRANSPORT PROTEIN HOFB HOMOLOG"/>
    <property type="match status" value="1"/>
</dbReference>
<dbReference type="Gene3D" id="3.30.450.90">
    <property type="match status" value="1"/>
</dbReference>
<dbReference type="GO" id="GO:0005524">
    <property type="term" value="F:ATP binding"/>
    <property type="evidence" value="ECO:0007669"/>
    <property type="project" value="UniProtKB-KW"/>
</dbReference>
<dbReference type="PROSITE" id="PS00662">
    <property type="entry name" value="T2SP_E"/>
    <property type="match status" value="1"/>
</dbReference>
<feature type="domain" description="Bacterial type II secretion system protein E" evidence="5">
    <location>
        <begin position="412"/>
        <end position="426"/>
    </location>
</feature>
<dbReference type="FunFam" id="3.40.50.300:FF:000398">
    <property type="entry name" value="Type IV pilus assembly ATPase PilB"/>
    <property type="match status" value="1"/>
</dbReference>
<dbReference type="GO" id="GO:0005886">
    <property type="term" value="C:plasma membrane"/>
    <property type="evidence" value="ECO:0007669"/>
    <property type="project" value="TreeGrafter"/>
</dbReference>
<evidence type="ECO:0000256" key="1">
    <source>
        <dbReference type="ARBA" id="ARBA00006611"/>
    </source>
</evidence>
<dbReference type="CDD" id="cd01129">
    <property type="entry name" value="PulE-GspE-like"/>
    <property type="match status" value="1"/>
</dbReference>
<feature type="region of interest" description="Disordered" evidence="4">
    <location>
        <begin position="17"/>
        <end position="58"/>
    </location>
</feature>
<dbReference type="AlphaFoldDB" id="A0A2M8EQ73"/>
<comment type="similarity">
    <text evidence="1">Belongs to the GSP E family.</text>
</comment>
<dbReference type="SMART" id="SM00382">
    <property type="entry name" value="AAA"/>
    <property type="match status" value="1"/>
</dbReference>
<evidence type="ECO:0000313" key="6">
    <source>
        <dbReference type="EMBL" id="PJC24886.1"/>
    </source>
</evidence>
<dbReference type="Pfam" id="PF00437">
    <property type="entry name" value="T2SSE"/>
    <property type="match status" value="1"/>
</dbReference>
<dbReference type="PANTHER" id="PTHR30258">
    <property type="entry name" value="TYPE II SECRETION SYSTEM PROTEIN GSPE-RELATED"/>
    <property type="match status" value="1"/>
</dbReference>
<dbReference type="InterPro" id="IPR001482">
    <property type="entry name" value="T2SS/T4SS_dom"/>
</dbReference>
<accession>A0A2M8EQ73</accession>
<dbReference type="InterPro" id="IPR037257">
    <property type="entry name" value="T2SS_E_N_sf"/>
</dbReference>
<name>A0A2M8EQ73_9BACT</name>
<evidence type="ECO:0000256" key="3">
    <source>
        <dbReference type="ARBA" id="ARBA00022840"/>
    </source>
</evidence>
<feature type="compositionally biased region" description="Polar residues" evidence="4">
    <location>
        <begin position="610"/>
        <end position="623"/>
    </location>
</feature>
<dbReference type="Proteomes" id="UP000230251">
    <property type="component" value="Unassembled WGS sequence"/>
</dbReference>
<dbReference type="SUPFAM" id="SSF160246">
    <property type="entry name" value="EspE N-terminal domain-like"/>
    <property type="match status" value="1"/>
</dbReference>
<gene>
    <name evidence="6" type="ORF">CO057_00490</name>
</gene>
<dbReference type="SUPFAM" id="SSF52540">
    <property type="entry name" value="P-loop containing nucleoside triphosphate hydrolases"/>
    <property type="match status" value="1"/>
</dbReference>
<protein>
    <recommendedName>
        <fullName evidence="5">Bacterial type II secretion system protein E domain-containing protein</fullName>
    </recommendedName>
</protein>
<dbReference type="GO" id="GO:0016887">
    <property type="term" value="F:ATP hydrolysis activity"/>
    <property type="evidence" value="ECO:0007669"/>
    <property type="project" value="TreeGrafter"/>
</dbReference>
<dbReference type="InterPro" id="IPR027417">
    <property type="entry name" value="P-loop_NTPase"/>
</dbReference>
<keyword evidence="2" id="KW-0547">Nucleotide-binding</keyword>
<comment type="caution">
    <text evidence="6">The sequence shown here is derived from an EMBL/GenBank/DDBJ whole genome shotgun (WGS) entry which is preliminary data.</text>
</comment>
<proteinExistence type="inferred from homology"/>
<evidence type="ECO:0000259" key="5">
    <source>
        <dbReference type="PROSITE" id="PS00662"/>
    </source>
</evidence>